<evidence type="ECO:0000256" key="3">
    <source>
        <dbReference type="ARBA" id="ARBA00022679"/>
    </source>
</evidence>
<dbReference type="Pfam" id="PF00550">
    <property type="entry name" value="PP-binding"/>
    <property type="match status" value="2"/>
</dbReference>
<dbReference type="InterPro" id="IPR049900">
    <property type="entry name" value="PKS_mFAS_DH"/>
</dbReference>
<evidence type="ECO:0000259" key="11">
    <source>
        <dbReference type="PROSITE" id="PS52004"/>
    </source>
</evidence>
<dbReference type="FunFam" id="3.10.129.110:FF:000001">
    <property type="entry name" value="Sterigmatocystin biosynthesis polyketide synthase"/>
    <property type="match status" value="1"/>
</dbReference>
<dbReference type="Pfam" id="PF00109">
    <property type="entry name" value="ketoacyl-synt"/>
    <property type="match status" value="1"/>
</dbReference>
<dbReference type="PROSITE" id="PS52004">
    <property type="entry name" value="KS3_2"/>
    <property type="match status" value="1"/>
</dbReference>
<dbReference type="GO" id="GO:0044550">
    <property type="term" value="P:secondary metabolite biosynthetic process"/>
    <property type="evidence" value="ECO:0007669"/>
    <property type="project" value="UniProtKB-ARBA"/>
</dbReference>
<keyword evidence="2" id="KW-0597">Phosphoprotein</keyword>
<dbReference type="PROSITE" id="PS52019">
    <property type="entry name" value="PKS_MFAS_DH"/>
    <property type="match status" value="1"/>
</dbReference>
<dbReference type="SMART" id="SM00827">
    <property type="entry name" value="PKS_AT"/>
    <property type="match status" value="1"/>
</dbReference>
<evidence type="ECO:0000256" key="6">
    <source>
        <dbReference type="ARBA" id="ARBA00023315"/>
    </source>
</evidence>
<evidence type="ECO:0000259" key="10">
    <source>
        <dbReference type="PROSITE" id="PS50075"/>
    </source>
</evidence>
<dbReference type="InterPro" id="IPR009081">
    <property type="entry name" value="PP-bd_ACP"/>
</dbReference>
<dbReference type="Gene3D" id="3.40.366.10">
    <property type="entry name" value="Malonyl-Coenzyme A Acyl Carrier Protein, domain 2"/>
    <property type="match status" value="2"/>
</dbReference>
<dbReference type="Gene3D" id="3.40.47.10">
    <property type="match status" value="1"/>
</dbReference>
<dbReference type="InterPro" id="IPR032088">
    <property type="entry name" value="SAT"/>
</dbReference>
<dbReference type="SUPFAM" id="SSF53901">
    <property type="entry name" value="Thiolase-like"/>
    <property type="match status" value="1"/>
</dbReference>
<dbReference type="InterPro" id="IPR014030">
    <property type="entry name" value="Ketoacyl_synth_N"/>
</dbReference>
<feature type="region of interest" description="Disordered" evidence="9">
    <location>
        <begin position="1602"/>
        <end position="1639"/>
    </location>
</feature>
<feature type="region of interest" description="C-terminal hotdog fold" evidence="8">
    <location>
        <begin position="1444"/>
        <end position="1591"/>
    </location>
</feature>
<sequence>MTDHLNLFLFGDQTFDIRPHFSGLLEARDNLFLHAFLRAAYNALRKEIFTLSPEVRKDLPRFTCLEDLASWKDGGSGKQCLALDMAMTTLWQLGRYILQGESNYKTPGSSVFVGLCTGTFAAAAASCSANTTELVPLAVEAVVASFKTGILVENVARRLTSSQNLDQSWAMLIESAASAQLIHEFNEKSSMPSISKPYISAYAPGAVTVSGPPTSLSKLVDSETFRKLAKKSIPITGPYHAPHLYSNKDLTTIVSGITHGARLESSLFLSTSKTTQEPRNFASLLEEAAAEVLLRPIQWNDLLDRFETVLRTTAPKNFSVVSFGSAAQHLFHNIVKKTNPDLLAPSPQYDTGISNASPAISSGGKKPKLAIIGMSGRFPEAKDTDAFWDILQEGLDVHKTVPLQHWDARTHVDTSANPRKNTSATPFGCWLKDPEEFDARFFNISPKEAAQIDPAQRLALMTAYEAIERAGIVSDATPSTRPDRIGVFYGVTSNDWMETNSAQDIDAHMIPGGNRAFIPGRINYFFKFSGPSYAVDTACSSSLAGIHLACNSLWCGDIDTAIAGGTNVITNPDFTAGLDRGHFLSRTGNCKTFDDGADGYCRGEGIATVIIKRLDDALADRDPILGVILGAYTNHSAESESITRPHVGAQRSIFNKILNEANVDPYSISYIEMHGTGTQTGDAAEMSSVLDTFAPSRNGNDRVRTSDEALFLGSAKANIGHGEAASGASSLIKVLMMMEKNAIVPHCGIKSKINHKFPTDFAERHVHIASKLTSWKRREGSTRRVLVNNFSAAGGNSALLLEDAPHIPENHNALVDSRQIYAVAVSAKTGTAMQSNLRLLFTHLQKTPDISPGELSYTTTARRIHHPHRVLLVGSSIEEISRKLNSAILEEAGKTRPRGAPRLVFSFTGQGAQYPGMAQQLLRESSVFRDELHHLDQIATSLGFSSVIPFIESTEQDPLLFPPSVVQLASICVQIALVKLWDSWDIRPSAVVGHSLGEYAALNAAGVLSDVDTIFLVGTRAHLLEQKCTPGTHAMLVADGPLEEIAIALQGRAYEVACINSPTETVLAGPSEDMPELQESLKKAGMRSTLLKVPYAFHSSQVDAIIPDFKAQAHSVQFAEPEVPVIQPLDCTIATTDTTFDSEYLARHSREPVNMLGSLIAAQNDDLISTRSLFLEIGPHPAISKMVQRTLGSSVATVASLQRGAKPWDVLTRSLKSLYEAGASINWAAYQQDFRRFHRVIPLPSYAWDLKPYWIQYVNDWSLRKGDPPAEGVQIRPKIESTTIHSVLSESGDSIRTNIVVEADISRKDLSPLVQGHEVDGIPLCTPSVYADMALTLGTYLLKRYKSDLGDMLVDVSDMTISKALILNEQGNKQLVQVHAEADWPSRSVTMKFMSFNNHQKLQEHSRCIVHYTDRELQKKLQESAPEIQIQISDLRNGIASGKTARYNRAMVYRAIRPLARFHNDYRAIDEIVLNSDTLEASSTLSFGSVKRDGDFHTHPAIIDSLTQACGFTMNCNDKTDLDVEVFMNHGWGSLQLFEPIDFEKVYTTYSRMESGPDKLWRGDAIIFEGDRVVARFGQIAIQGVPRRVLKVILSLESGRKLQGGNPVAQRSIADSSEPRVSSARPDAIPEQVSHRAGPSPVDVGLQIIAEESGVAIDGFTDDAVFADMGVDSLLGLTISARFREQLDVELDFNGLFYEYPTVKDLKAYLRKSLHDSGYASPVSNDGAGPGSVYAGTKGSTSNHPNDIEALGSVKKAASDSNVIRALQIIAEESGVELADLGDDAELADCGVDSLLSLIIASRLRNELDLEIESESLFLESPTVGDLKKVLAKSGNGAAVDVAVEEQVQKTTSPPRTDEIHSPANENSDVHGGTNKETRSILDTRKQAVEDLVDEFASGFSAPTSSDAAQDETYIKKVVLVTGGTGSLGGHLVYHLAQQPDIHRVVCLNRAHREDPMKRQIQAMRDKGIRFPDDLKHKLLVLQTDTSSARLGLTQAQYDDLAASVTHLVHQAWPMSATRPLSGFKAQFQVMRNLIDFARDAASYHSRVFKFSFEMVSSISVVGLYDQHKHTATTVVPEARASIDSVLPNGYSEAKWGCELMLDRTLHQYSDRFRTMTARLGQIAGSKTSGYWNPMEHFGFLVKSSCTLNALPDVDGKLYWTPVNDVASTLADLVMANNDPYPIYHIDNPDGQSWKEMNGYLQAALKIPTLIPFHDWLKRVREAPQKDNPALLLSEFLESNYLRMSCGGLVLDVSHTLEHSSTLRGVGPVSNQILRKYVHIWKEIGFLHATEEDKKNFEKERIALWSS</sequence>
<dbReference type="SUPFAM" id="SSF55048">
    <property type="entry name" value="Probable ACP-binding domain of malonyl-CoA ACP transacylase"/>
    <property type="match status" value="1"/>
</dbReference>
<dbReference type="InterPro" id="IPR016039">
    <property type="entry name" value="Thiolase-like"/>
</dbReference>
<dbReference type="Gene3D" id="1.10.1200.10">
    <property type="entry name" value="ACP-like"/>
    <property type="match status" value="2"/>
</dbReference>
<dbReference type="GO" id="GO:0004312">
    <property type="term" value="F:fatty acid synthase activity"/>
    <property type="evidence" value="ECO:0007669"/>
    <property type="project" value="TreeGrafter"/>
</dbReference>
<dbReference type="EMBL" id="HG992977">
    <property type="protein sequence ID" value="CAE7000303.1"/>
    <property type="molecule type" value="Genomic_DNA"/>
</dbReference>
<dbReference type="InterPro" id="IPR014043">
    <property type="entry name" value="Acyl_transferase_dom"/>
</dbReference>
<dbReference type="InterPro" id="IPR020806">
    <property type="entry name" value="PKS_PP-bd"/>
</dbReference>
<feature type="domain" description="Ketosynthase family 3 (KS3)" evidence="11">
    <location>
        <begin position="366"/>
        <end position="803"/>
    </location>
</feature>
<evidence type="ECO:0000313" key="13">
    <source>
        <dbReference type="EMBL" id="CAE7000303.1"/>
    </source>
</evidence>
<feature type="region of interest" description="Disordered" evidence="9">
    <location>
        <begin position="1847"/>
        <end position="1880"/>
    </location>
</feature>
<evidence type="ECO:0000313" key="14">
    <source>
        <dbReference type="Proteomes" id="UP000472372"/>
    </source>
</evidence>
<dbReference type="CDD" id="cd00833">
    <property type="entry name" value="PKS"/>
    <property type="match status" value="1"/>
</dbReference>
<dbReference type="GO" id="GO:0031177">
    <property type="term" value="F:phosphopantetheine binding"/>
    <property type="evidence" value="ECO:0007669"/>
    <property type="project" value="InterPro"/>
</dbReference>
<evidence type="ECO:0000259" key="12">
    <source>
        <dbReference type="PROSITE" id="PS52019"/>
    </source>
</evidence>
<dbReference type="SUPFAM" id="SSF52151">
    <property type="entry name" value="FabD/lysophospholipase-like"/>
    <property type="match status" value="1"/>
</dbReference>
<dbReference type="Proteomes" id="UP000472372">
    <property type="component" value="Chromosome 1"/>
</dbReference>
<evidence type="ECO:0000256" key="5">
    <source>
        <dbReference type="ARBA" id="ARBA00023268"/>
    </source>
</evidence>
<dbReference type="GO" id="GO:0006633">
    <property type="term" value="P:fatty acid biosynthetic process"/>
    <property type="evidence" value="ECO:0007669"/>
    <property type="project" value="InterPro"/>
</dbReference>
<comment type="function">
    <text evidence="7">Non-reducing polyketide synthase; part of a gene cluster that mediates the biosynthesis of a yet unidentified natural product.</text>
</comment>
<keyword evidence="3" id="KW-0808">Transferase</keyword>
<dbReference type="PROSITE" id="PS00606">
    <property type="entry name" value="KS3_1"/>
    <property type="match status" value="1"/>
</dbReference>
<dbReference type="SUPFAM" id="SSF51735">
    <property type="entry name" value="NAD(P)-binding Rossmann-fold domains"/>
    <property type="match status" value="1"/>
</dbReference>
<dbReference type="PANTHER" id="PTHR43775:SF40">
    <property type="entry name" value="NORSOLORINIC ACID SYNTHASE STCA"/>
    <property type="match status" value="1"/>
</dbReference>
<evidence type="ECO:0000256" key="1">
    <source>
        <dbReference type="ARBA" id="ARBA00022450"/>
    </source>
</evidence>
<dbReference type="Pfam" id="PF02801">
    <property type="entry name" value="Ketoacyl-synt_C"/>
    <property type="match status" value="1"/>
</dbReference>
<dbReference type="PANTHER" id="PTHR43775">
    <property type="entry name" value="FATTY ACID SYNTHASE"/>
    <property type="match status" value="1"/>
</dbReference>
<feature type="region of interest" description="N-terminal hotdog fold" evidence="8">
    <location>
        <begin position="1285"/>
        <end position="1417"/>
    </location>
</feature>
<keyword evidence="5" id="KW-0511">Multifunctional enzyme</keyword>
<dbReference type="InterPro" id="IPR042104">
    <property type="entry name" value="PKS_dehydratase_sf"/>
</dbReference>
<reference evidence="13" key="1">
    <citation type="submission" date="2021-02" db="EMBL/GenBank/DDBJ databases">
        <authorList>
            <person name="Syme A R."/>
            <person name="Syme A R."/>
            <person name="Moolhuijzen P."/>
        </authorList>
    </citation>
    <scope>NUCLEOTIDE SEQUENCE</scope>
    <source>
        <strain evidence="13">W1-1</strain>
    </source>
</reference>
<dbReference type="NCBIfam" id="TIGR04532">
    <property type="entry name" value="PT_fungal_PKS"/>
    <property type="match status" value="1"/>
</dbReference>
<dbReference type="Gene3D" id="3.40.50.720">
    <property type="entry name" value="NAD(P)-binding Rossmann-like Domain"/>
    <property type="match status" value="1"/>
</dbReference>
<dbReference type="Pfam" id="PF16073">
    <property type="entry name" value="SAT"/>
    <property type="match status" value="1"/>
</dbReference>
<dbReference type="SMART" id="SM00825">
    <property type="entry name" value="PKS_KS"/>
    <property type="match status" value="1"/>
</dbReference>
<dbReference type="InterPro" id="IPR049552">
    <property type="entry name" value="PKS_DH_N"/>
</dbReference>
<evidence type="ECO:0000256" key="4">
    <source>
        <dbReference type="ARBA" id="ARBA00022737"/>
    </source>
</evidence>
<dbReference type="InterPro" id="IPR001227">
    <property type="entry name" value="Ac_transferase_dom_sf"/>
</dbReference>
<dbReference type="Pfam" id="PF00698">
    <property type="entry name" value="Acyl_transf_1"/>
    <property type="match status" value="1"/>
</dbReference>
<evidence type="ECO:0000256" key="8">
    <source>
        <dbReference type="PROSITE-ProRule" id="PRU01363"/>
    </source>
</evidence>
<feature type="active site" description="Proton donor; for dehydratase activity" evidence="8">
    <location>
        <position position="1504"/>
    </location>
</feature>
<dbReference type="InterPro" id="IPR016036">
    <property type="entry name" value="Malonyl_transacylase_ACP-bd"/>
</dbReference>
<dbReference type="InterPro" id="IPR036736">
    <property type="entry name" value="ACP-like_sf"/>
</dbReference>
<dbReference type="Gene3D" id="3.30.70.3290">
    <property type="match status" value="1"/>
</dbReference>
<feature type="active site" description="Proton acceptor; for dehydratase activity" evidence="8">
    <location>
        <position position="1317"/>
    </location>
</feature>
<dbReference type="FunFam" id="1.10.1200.10:FF:000011">
    <property type="entry name" value="Sterigmatocystin biosynthesis polyketide synthase"/>
    <property type="match status" value="2"/>
</dbReference>
<dbReference type="Pfam" id="PF21089">
    <property type="entry name" value="PKS_DH_N"/>
    <property type="match status" value="1"/>
</dbReference>
<accession>A0A6S6VV82</accession>
<dbReference type="InterPro" id="IPR014031">
    <property type="entry name" value="Ketoacyl_synth_C"/>
</dbReference>
<dbReference type="GO" id="GO:0004315">
    <property type="term" value="F:3-oxoacyl-[acyl-carrier-protein] synthase activity"/>
    <property type="evidence" value="ECO:0007669"/>
    <property type="project" value="InterPro"/>
</dbReference>
<dbReference type="Pfam" id="PF07993">
    <property type="entry name" value="NAD_binding_4"/>
    <property type="match status" value="1"/>
</dbReference>
<evidence type="ECO:0000256" key="9">
    <source>
        <dbReference type="SAM" id="MobiDB-lite"/>
    </source>
</evidence>
<keyword evidence="4" id="KW-0677">Repeat</keyword>
<evidence type="ECO:0000256" key="7">
    <source>
        <dbReference type="ARBA" id="ARBA00055753"/>
    </source>
</evidence>
<dbReference type="Gene3D" id="3.10.129.110">
    <property type="entry name" value="Polyketide synthase dehydratase"/>
    <property type="match status" value="1"/>
</dbReference>
<dbReference type="SUPFAM" id="SSF47336">
    <property type="entry name" value="ACP-like"/>
    <property type="match status" value="2"/>
</dbReference>
<dbReference type="InterPro" id="IPR050091">
    <property type="entry name" value="PKS_NRPS_Biosynth_Enz"/>
</dbReference>
<dbReference type="PROSITE" id="PS00012">
    <property type="entry name" value="PHOSPHOPANTETHEINE"/>
    <property type="match status" value="1"/>
</dbReference>
<dbReference type="InterPro" id="IPR036291">
    <property type="entry name" value="NAD(P)-bd_dom_sf"/>
</dbReference>
<dbReference type="InterPro" id="IPR020841">
    <property type="entry name" value="PKS_Beta-ketoAc_synthase_dom"/>
</dbReference>
<dbReference type="InterPro" id="IPR006162">
    <property type="entry name" value="Ppantetheine_attach_site"/>
</dbReference>
<dbReference type="InterPro" id="IPR013120">
    <property type="entry name" value="FAR_NAD-bd"/>
</dbReference>
<feature type="domain" description="PKS/mFAS DH" evidence="12">
    <location>
        <begin position="1285"/>
        <end position="1591"/>
    </location>
</feature>
<dbReference type="InterPro" id="IPR030918">
    <property type="entry name" value="PT_fungal_PKS"/>
</dbReference>
<dbReference type="InterPro" id="IPR016035">
    <property type="entry name" value="Acyl_Trfase/lysoPLipase"/>
</dbReference>
<gene>
    <name evidence="13" type="ORF">PTTW11_01054</name>
</gene>
<keyword evidence="6" id="KW-0012">Acyltransferase</keyword>
<dbReference type="Pfam" id="PF22621">
    <property type="entry name" value="CurL-like_PKS_C"/>
    <property type="match status" value="1"/>
</dbReference>
<name>A0A6S6VV82_9PLEO</name>
<evidence type="ECO:0000256" key="2">
    <source>
        <dbReference type="ARBA" id="ARBA00022553"/>
    </source>
</evidence>
<dbReference type="InterPro" id="IPR018201">
    <property type="entry name" value="Ketoacyl_synth_AS"/>
</dbReference>
<dbReference type="PROSITE" id="PS50075">
    <property type="entry name" value="CARRIER"/>
    <property type="match status" value="2"/>
</dbReference>
<protein>
    <submittedName>
        <fullName evidence="13">Polyketide synthase PKS14</fullName>
    </submittedName>
</protein>
<feature type="region of interest" description="Disordered" evidence="9">
    <location>
        <begin position="1720"/>
        <end position="1741"/>
    </location>
</feature>
<feature type="domain" description="Carrier" evidence="10">
    <location>
        <begin position="1757"/>
        <end position="1835"/>
    </location>
</feature>
<organism evidence="13 14">
    <name type="scientific">Pyrenophora teres f. teres</name>
    <dbReference type="NCBI Taxonomy" id="97479"/>
    <lineage>
        <taxon>Eukaryota</taxon>
        <taxon>Fungi</taxon>
        <taxon>Dikarya</taxon>
        <taxon>Ascomycota</taxon>
        <taxon>Pezizomycotina</taxon>
        <taxon>Dothideomycetes</taxon>
        <taxon>Pleosporomycetidae</taxon>
        <taxon>Pleosporales</taxon>
        <taxon>Pleosporineae</taxon>
        <taxon>Pleosporaceae</taxon>
        <taxon>Pyrenophora</taxon>
    </lineage>
</organism>
<feature type="domain" description="Carrier" evidence="10">
    <location>
        <begin position="1639"/>
        <end position="1714"/>
    </location>
</feature>
<keyword evidence="1" id="KW-0596">Phosphopantetheine</keyword>
<proteinExistence type="predicted"/>
<dbReference type="SMART" id="SM00823">
    <property type="entry name" value="PKS_PP"/>
    <property type="match status" value="2"/>
</dbReference>